<evidence type="ECO:0000313" key="6">
    <source>
        <dbReference type="Proteomes" id="UP000437736"/>
    </source>
</evidence>
<dbReference type="CDD" id="cd01168">
    <property type="entry name" value="adenosine_kinase"/>
    <property type="match status" value="1"/>
</dbReference>
<evidence type="ECO:0000259" key="4">
    <source>
        <dbReference type="Pfam" id="PF00294"/>
    </source>
</evidence>
<dbReference type="PANTHER" id="PTHR43320:SF3">
    <property type="entry name" value="CARBOHYDRATE KINASE PFKB DOMAIN-CONTAINING PROTEIN"/>
    <property type="match status" value="1"/>
</dbReference>
<dbReference type="SUPFAM" id="SSF53613">
    <property type="entry name" value="Ribokinase-like"/>
    <property type="match status" value="1"/>
</dbReference>
<dbReference type="EMBL" id="WJHE01000977">
    <property type="protein sequence ID" value="MST34388.1"/>
    <property type="molecule type" value="Genomic_DNA"/>
</dbReference>
<organism evidence="5 6">
    <name type="scientific">Acidiferrimicrobium australe</name>
    <dbReference type="NCBI Taxonomy" id="2664430"/>
    <lineage>
        <taxon>Bacteria</taxon>
        <taxon>Bacillati</taxon>
        <taxon>Actinomycetota</taxon>
        <taxon>Acidimicrobiia</taxon>
        <taxon>Acidimicrobiales</taxon>
        <taxon>Acidimicrobiaceae</taxon>
        <taxon>Acidiferrimicrobium</taxon>
    </lineage>
</organism>
<dbReference type="InterPro" id="IPR011611">
    <property type="entry name" value="PfkB_dom"/>
</dbReference>
<dbReference type="Gene3D" id="3.40.1190.20">
    <property type="match status" value="1"/>
</dbReference>
<dbReference type="InterPro" id="IPR052700">
    <property type="entry name" value="Carb_kinase_PfkB-like"/>
</dbReference>
<accession>A0ABW9R122</accession>
<dbReference type="InterPro" id="IPR029056">
    <property type="entry name" value="Ribokinase-like"/>
</dbReference>
<keyword evidence="3 5" id="KW-0418">Kinase</keyword>
<reference evidence="5 6" key="1">
    <citation type="submission" date="2019-11" db="EMBL/GenBank/DDBJ databases">
        <title>Acidiferrimicrobium australis gen. nov., sp. nov., an acidophilic and obligately heterotrophic, member of the Actinobacteria that catalyses dissimilatory oxido- reduction of iron isolated from metal-rich acidic water in Chile.</title>
        <authorList>
            <person name="Gonzalez D."/>
            <person name="Huber K."/>
            <person name="Hedrich S."/>
            <person name="Rojas-Villalobos C."/>
            <person name="Quatrini R."/>
            <person name="Dinamarca M.A."/>
            <person name="Schwarz A."/>
            <person name="Canales C."/>
            <person name="Nancucheo I."/>
        </authorList>
    </citation>
    <scope>NUCLEOTIDE SEQUENCE [LARGE SCALE GENOMIC DNA]</scope>
    <source>
        <strain evidence="5 6">USS-CCA1</strain>
    </source>
</reference>
<dbReference type="PANTHER" id="PTHR43320">
    <property type="entry name" value="SUGAR KINASE"/>
    <property type="match status" value="1"/>
</dbReference>
<evidence type="ECO:0000313" key="5">
    <source>
        <dbReference type="EMBL" id="MST34388.1"/>
    </source>
</evidence>
<feature type="domain" description="Carbohydrate kinase PfkB" evidence="4">
    <location>
        <begin position="59"/>
        <end position="266"/>
    </location>
</feature>
<comment type="caution">
    <text evidence="5">The sequence shown here is derived from an EMBL/GenBank/DDBJ whole genome shotgun (WGS) entry which is preliminary data.</text>
</comment>
<sequence length="271" mass="27478">MQSARKAEVVTVGHALVDVLAPVEDAVVAGLGLEKGTMTLVDGARSEAILSALRPETAVSGGSAANTAVGVAALGGAAGFIGKVRDDEWGRHFAADIRAAGVHYAVPVAADGLPTGHAVVLVTPDGEKTMCTSLGIGDLLAPDDVDRDLVGGASIVYLEGYLCGLPHTEATVLTTLEAAEEAGTAVALSLSDPLWVRLHREELAALLPRVQLLFANGEEACRMVGVEDPHAAAEALGRRCGTVVVTLGAAGSLVVGGDRVDAVPAVELTEV</sequence>
<dbReference type="GO" id="GO:0016301">
    <property type="term" value="F:kinase activity"/>
    <property type="evidence" value="ECO:0007669"/>
    <property type="project" value="UniProtKB-KW"/>
</dbReference>
<evidence type="ECO:0000256" key="2">
    <source>
        <dbReference type="ARBA" id="ARBA00022679"/>
    </source>
</evidence>
<dbReference type="PRINTS" id="PR00990">
    <property type="entry name" value="RIBOKINASE"/>
</dbReference>
<gene>
    <name evidence="5" type="ORF">GHK86_16880</name>
</gene>
<dbReference type="Proteomes" id="UP000437736">
    <property type="component" value="Unassembled WGS sequence"/>
</dbReference>
<proteinExistence type="inferred from homology"/>
<dbReference type="Pfam" id="PF00294">
    <property type="entry name" value="PfkB"/>
    <property type="match status" value="1"/>
</dbReference>
<keyword evidence="6" id="KW-1185">Reference proteome</keyword>
<keyword evidence="2" id="KW-0808">Transferase</keyword>
<comment type="similarity">
    <text evidence="1">Belongs to the carbohydrate kinase PfkB family.</text>
</comment>
<evidence type="ECO:0000256" key="1">
    <source>
        <dbReference type="ARBA" id="ARBA00010688"/>
    </source>
</evidence>
<evidence type="ECO:0000256" key="3">
    <source>
        <dbReference type="ARBA" id="ARBA00022777"/>
    </source>
</evidence>
<dbReference type="InterPro" id="IPR002139">
    <property type="entry name" value="Ribo/fructo_kinase"/>
</dbReference>
<name>A0ABW9R122_9ACTN</name>
<feature type="non-terminal residue" evidence="5">
    <location>
        <position position="271"/>
    </location>
</feature>
<protein>
    <submittedName>
        <fullName evidence="5">Adenosine kinase</fullName>
    </submittedName>
</protein>